<feature type="region of interest" description="Disordered" evidence="1">
    <location>
        <begin position="49"/>
        <end position="105"/>
    </location>
</feature>
<reference evidence="2 3" key="1">
    <citation type="submission" date="2022-03" db="EMBL/GenBank/DDBJ databases">
        <title>Genome data of Colletotrichum spp.</title>
        <authorList>
            <person name="Utami Y.D."/>
            <person name="Hiruma K."/>
        </authorList>
    </citation>
    <scope>NUCLEOTIDE SEQUENCE [LARGE SCALE GENOMIC DNA]</scope>
    <source>
        <strain evidence="2 3">MAFF 239500</strain>
    </source>
</reference>
<gene>
    <name evidence="2" type="ORF">ColSpa_08615</name>
</gene>
<dbReference type="AlphaFoldDB" id="A0AA37UIQ4"/>
<evidence type="ECO:0000256" key="1">
    <source>
        <dbReference type="SAM" id="MobiDB-lite"/>
    </source>
</evidence>
<dbReference type="GeneID" id="73329417"/>
<dbReference type="EMBL" id="BQXU01000023">
    <property type="protein sequence ID" value="GKT48434.1"/>
    <property type="molecule type" value="Genomic_DNA"/>
</dbReference>
<sequence>MSLPNIRQADLDRLNEFSSKPASHTRQQRALVLDLLKDLKGVSIAEMGKLPKNSSFGRSKRSNRSKMAQEFMTPANETRTRGGGVADTGRATPDALEGVANLFEG</sequence>
<name>A0AA37UIQ4_9PEZI</name>
<evidence type="ECO:0000313" key="3">
    <source>
        <dbReference type="Proteomes" id="UP001055115"/>
    </source>
</evidence>
<protein>
    <submittedName>
        <fullName evidence="2">Uncharacterized protein</fullName>
    </submittedName>
</protein>
<keyword evidence="3" id="KW-1185">Reference proteome</keyword>
<dbReference type="Proteomes" id="UP001055115">
    <property type="component" value="Unassembled WGS sequence"/>
</dbReference>
<evidence type="ECO:0000313" key="2">
    <source>
        <dbReference type="EMBL" id="GKT48434.1"/>
    </source>
</evidence>
<dbReference type="RefSeq" id="XP_049130784.1">
    <property type="nucleotide sequence ID" value="XM_049274827.1"/>
</dbReference>
<accession>A0AA37UIQ4</accession>
<comment type="caution">
    <text evidence="2">The sequence shown here is derived from an EMBL/GenBank/DDBJ whole genome shotgun (WGS) entry which is preliminary data.</text>
</comment>
<organism evidence="2 3">
    <name type="scientific">Colletotrichum spaethianum</name>
    <dbReference type="NCBI Taxonomy" id="700344"/>
    <lineage>
        <taxon>Eukaryota</taxon>
        <taxon>Fungi</taxon>
        <taxon>Dikarya</taxon>
        <taxon>Ascomycota</taxon>
        <taxon>Pezizomycotina</taxon>
        <taxon>Sordariomycetes</taxon>
        <taxon>Hypocreomycetidae</taxon>
        <taxon>Glomerellales</taxon>
        <taxon>Glomerellaceae</taxon>
        <taxon>Colletotrichum</taxon>
        <taxon>Colletotrichum spaethianum species complex</taxon>
    </lineage>
</organism>
<proteinExistence type="predicted"/>